<sequence>MSRRIARFIGITATAAALALLPSAASAQEGPINGGSYGTNNRKCTTASGTFGWELTNEAMNLYKTWGTVKLSNTKSRCTSDVTGAVLQRSETSTTDHSWKFYAGIGTNQTYSFSLVDTDVRDVRFRICNVRAGGIADGCGRVQ</sequence>
<evidence type="ECO:0000313" key="2">
    <source>
        <dbReference type="EMBL" id="GCD95924.1"/>
    </source>
</evidence>
<feature type="signal peptide" evidence="1">
    <location>
        <begin position="1"/>
        <end position="27"/>
    </location>
</feature>
<evidence type="ECO:0000256" key="1">
    <source>
        <dbReference type="SAM" id="SignalP"/>
    </source>
</evidence>
<dbReference type="Proteomes" id="UP000286931">
    <property type="component" value="Unassembled WGS sequence"/>
</dbReference>
<evidence type="ECO:0008006" key="4">
    <source>
        <dbReference type="Google" id="ProtNLM"/>
    </source>
</evidence>
<organism evidence="2 3">
    <name type="scientific">Embleya hyalina</name>
    <dbReference type="NCBI Taxonomy" id="516124"/>
    <lineage>
        <taxon>Bacteria</taxon>
        <taxon>Bacillati</taxon>
        <taxon>Actinomycetota</taxon>
        <taxon>Actinomycetes</taxon>
        <taxon>Kitasatosporales</taxon>
        <taxon>Streptomycetaceae</taxon>
        <taxon>Embleya</taxon>
    </lineage>
</organism>
<dbReference type="AlphaFoldDB" id="A0A401YMT3"/>
<keyword evidence="1" id="KW-0732">Signal</keyword>
<accession>A0A401YMT3</accession>
<gene>
    <name evidence="2" type="ORF">EHYA_03608</name>
</gene>
<proteinExistence type="predicted"/>
<evidence type="ECO:0000313" key="3">
    <source>
        <dbReference type="Proteomes" id="UP000286931"/>
    </source>
</evidence>
<comment type="caution">
    <text evidence="2">The sequence shown here is derived from an EMBL/GenBank/DDBJ whole genome shotgun (WGS) entry which is preliminary data.</text>
</comment>
<keyword evidence="3" id="KW-1185">Reference proteome</keyword>
<protein>
    <recommendedName>
        <fullName evidence="4">Ricin B lectin domain-containing protein</fullName>
    </recommendedName>
</protein>
<name>A0A401YMT3_9ACTN</name>
<feature type="chain" id="PRO_5019464088" description="Ricin B lectin domain-containing protein" evidence="1">
    <location>
        <begin position="28"/>
        <end position="143"/>
    </location>
</feature>
<dbReference type="EMBL" id="BIFH01000019">
    <property type="protein sequence ID" value="GCD95924.1"/>
    <property type="molecule type" value="Genomic_DNA"/>
</dbReference>
<reference evidence="2 3" key="1">
    <citation type="submission" date="2018-12" db="EMBL/GenBank/DDBJ databases">
        <title>Draft genome sequence of Embleya hyalina NBRC 13850T.</title>
        <authorList>
            <person name="Komaki H."/>
            <person name="Hosoyama A."/>
            <person name="Kimura A."/>
            <person name="Ichikawa N."/>
            <person name="Tamura T."/>
        </authorList>
    </citation>
    <scope>NUCLEOTIDE SEQUENCE [LARGE SCALE GENOMIC DNA]</scope>
    <source>
        <strain evidence="2 3">NBRC 13850</strain>
    </source>
</reference>
<dbReference type="RefSeq" id="WP_126638023.1">
    <property type="nucleotide sequence ID" value="NZ_BIFH01000019.1"/>
</dbReference>